<evidence type="ECO:0000256" key="1">
    <source>
        <dbReference type="SAM" id="Phobius"/>
    </source>
</evidence>
<reference evidence="2 3" key="1">
    <citation type="submission" date="2018-02" db="EMBL/GenBank/DDBJ databases">
        <title>The genomes of Aspergillus section Nigri reveals drivers in fungal speciation.</title>
        <authorList>
            <consortium name="DOE Joint Genome Institute"/>
            <person name="Vesth T.C."/>
            <person name="Nybo J."/>
            <person name="Theobald S."/>
            <person name="Brandl J."/>
            <person name="Frisvad J.C."/>
            <person name="Nielsen K.F."/>
            <person name="Lyhne E.K."/>
            <person name="Kogle M.E."/>
            <person name="Kuo A."/>
            <person name="Riley R."/>
            <person name="Clum A."/>
            <person name="Nolan M."/>
            <person name="Lipzen A."/>
            <person name="Salamov A."/>
            <person name="Henrissat B."/>
            <person name="Wiebenga A."/>
            <person name="De vries R.P."/>
            <person name="Grigoriev I.V."/>
            <person name="Mortensen U.H."/>
            <person name="Andersen M.R."/>
            <person name="Baker S.E."/>
        </authorList>
    </citation>
    <scope>NUCLEOTIDE SEQUENCE [LARGE SCALE GENOMIC DNA]</scope>
    <source>
        <strain evidence="2 3">CBS 101889</strain>
    </source>
</reference>
<dbReference type="AlphaFoldDB" id="A0A395HUB2"/>
<protein>
    <submittedName>
        <fullName evidence="2">Uncharacterized protein</fullName>
    </submittedName>
</protein>
<evidence type="ECO:0000313" key="2">
    <source>
        <dbReference type="EMBL" id="RAL11126.1"/>
    </source>
</evidence>
<keyword evidence="1" id="KW-0812">Transmembrane</keyword>
<dbReference type="RefSeq" id="XP_025550280.1">
    <property type="nucleotide sequence ID" value="XM_025689862.1"/>
</dbReference>
<evidence type="ECO:0000313" key="3">
    <source>
        <dbReference type="Proteomes" id="UP000248961"/>
    </source>
</evidence>
<accession>A0A395HUB2</accession>
<dbReference type="VEuPathDB" id="FungiDB:BO97DRAFT_105018"/>
<keyword evidence="1" id="KW-0472">Membrane</keyword>
<dbReference type="GeneID" id="37194151"/>
<keyword evidence="1" id="KW-1133">Transmembrane helix</keyword>
<proteinExistence type="predicted"/>
<name>A0A395HUB2_ASPHC</name>
<dbReference type="Proteomes" id="UP000248961">
    <property type="component" value="Unassembled WGS sequence"/>
</dbReference>
<feature type="transmembrane region" description="Helical" evidence="1">
    <location>
        <begin position="111"/>
        <end position="130"/>
    </location>
</feature>
<dbReference type="EMBL" id="KZ824290">
    <property type="protein sequence ID" value="RAL11126.1"/>
    <property type="molecule type" value="Genomic_DNA"/>
</dbReference>
<organism evidence="2 3">
    <name type="scientific">Aspergillus homomorphus (strain CBS 101889)</name>
    <dbReference type="NCBI Taxonomy" id="1450537"/>
    <lineage>
        <taxon>Eukaryota</taxon>
        <taxon>Fungi</taxon>
        <taxon>Dikarya</taxon>
        <taxon>Ascomycota</taxon>
        <taxon>Pezizomycotina</taxon>
        <taxon>Eurotiomycetes</taxon>
        <taxon>Eurotiomycetidae</taxon>
        <taxon>Eurotiales</taxon>
        <taxon>Aspergillaceae</taxon>
        <taxon>Aspergillus</taxon>
        <taxon>Aspergillus subgen. Circumdati</taxon>
    </lineage>
</organism>
<sequence>MSSAAGRYSIAGCAYIHRLIMSRDVLRSNQYKPCPHLQKSTAIPYGLGPVPLLVRTLEDVPSNSYFPSGIRCTCLFCRLFWLFWLCRFPGPVEILLFIMVNRHCLANTYHANIYGLSYSVSISIVAYYSIRSTRAFYDKAQWLPRE</sequence>
<gene>
    <name evidence="2" type="ORF">BO97DRAFT_105018</name>
</gene>
<feature type="transmembrane region" description="Helical" evidence="1">
    <location>
        <begin position="79"/>
        <end position="99"/>
    </location>
</feature>
<keyword evidence="3" id="KW-1185">Reference proteome</keyword>